<dbReference type="SUPFAM" id="SSF57850">
    <property type="entry name" value="RING/U-box"/>
    <property type="match status" value="1"/>
</dbReference>
<dbReference type="PROSITE" id="PS50089">
    <property type="entry name" value="ZF_RING_2"/>
    <property type="match status" value="1"/>
</dbReference>
<keyword evidence="8" id="KW-0479">Metal-binding</keyword>
<comment type="catalytic activity">
    <reaction evidence="1">
        <text>S-ubiquitinyl-[E2 ubiquitin-conjugating enzyme]-L-cysteine + [acceptor protein]-L-lysine = [E2 ubiquitin-conjugating enzyme]-L-cysteine + N(6)-ubiquitinyl-[acceptor protein]-L-lysine.</text>
        <dbReference type="EC" id="2.3.2.27"/>
    </reaction>
</comment>
<name>A0A4D9CLU7_9STRA</name>
<dbReference type="EMBL" id="SDOX01000183">
    <property type="protein sequence ID" value="TFJ80082.1"/>
    <property type="molecule type" value="Genomic_DNA"/>
</dbReference>
<dbReference type="OrthoDB" id="7759664at2759"/>
<dbReference type="GO" id="GO:0061630">
    <property type="term" value="F:ubiquitin protein ligase activity"/>
    <property type="evidence" value="ECO:0007669"/>
    <property type="project" value="UniProtKB-EC"/>
</dbReference>
<keyword evidence="20" id="KW-1185">Reference proteome</keyword>
<comment type="caution">
    <text evidence="19">The sequence shown here is derived from an EMBL/GenBank/DDBJ whole genome shotgun (WGS) entry which is preliminary data.</text>
</comment>
<dbReference type="GO" id="GO:0005789">
    <property type="term" value="C:endoplasmic reticulum membrane"/>
    <property type="evidence" value="ECO:0007669"/>
    <property type="project" value="UniProtKB-SubCell"/>
</dbReference>
<organism evidence="19 20">
    <name type="scientific">Nannochloropsis salina CCMP1776</name>
    <dbReference type="NCBI Taxonomy" id="1027361"/>
    <lineage>
        <taxon>Eukaryota</taxon>
        <taxon>Sar</taxon>
        <taxon>Stramenopiles</taxon>
        <taxon>Ochrophyta</taxon>
        <taxon>Eustigmatophyceae</taxon>
        <taxon>Eustigmatales</taxon>
        <taxon>Monodopsidaceae</taxon>
        <taxon>Microchloropsis</taxon>
        <taxon>Microchloropsis salina</taxon>
    </lineage>
</organism>
<evidence type="ECO:0000256" key="12">
    <source>
        <dbReference type="ARBA" id="ARBA00022833"/>
    </source>
</evidence>
<dbReference type="CDD" id="cd16479">
    <property type="entry name" value="RING-H2_synoviolin"/>
    <property type="match status" value="1"/>
</dbReference>
<dbReference type="PANTHER" id="PTHR22763:SF184">
    <property type="entry name" value="E3 UBIQUITIN-PROTEIN LIGASE SYNOVIOLIN"/>
    <property type="match status" value="1"/>
</dbReference>
<evidence type="ECO:0000256" key="13">
    <source>
        <dbReference type="ARBA" id="ARBA00022989"/>
    </source>
</evidence>
<comment type="similarity">
    <text evidence="4">Belongs to the HRD1 family.</text>
</comment>
<keyword evidence="6" id="KW-0808">Transferase</keyword>
<comment type="subcellular location">
    <subcellularLocation>
        <location evidence="2">Endoplasmic reticulum membrane</location>
        <topology evidence="2">Multi-pass membrane protein</topology>
    </subcellularLocation>
</comment>
<dbReference type="SMART" id="SM00184">
    <property type="entry name" value="RING"/>
    <property type="match status" value="1"/>
</dbReference>
<evidence type="ECO:0000313" key="20">
    <source>
        <dbReference type="Proteomes" id="UP000355283"/>
    </source>
</evidence>
<accession>A0A4D9CLU7</accession>
<feature type="transmembrane region" description="Helical" evidence="17">
    <location>
        <begin position="144"/>
        <end position="164"/>
    </location>
</feature>
<comment type="pathway">
    <text evidence="3">Protein modification; protein ubiquitination.</text>
</comment>
<dbReference type="Proteomes" id="UP000355283">
    <property type="component" value="Unassembled WGS sequence"/>
</dbReference>
<feature type="region of interest" description="Disordered" evidence="16">
    <location>
        <begin position="362"/>
        <end position="464"/>
    </location>
</feature>
<keyword evidence="14 17" id="KW-0472">Membrane</keyword>
<evidence type="ECO:0000256" key="14">
    <source>
        <dbReference type="ARBA" id="ARBA00023136"/>
    </source>
</evidence>
<gene>
    <name evidence="19" type="ORF">NSK_008640</name>
</gene>
<feature type="transmembrane region" description="Helical" evidence="17">
    <location>
        <begin position="170"/>
        <end position="189"/>
    </location>
</feature>
<dbReference type="Pfam" id="PF13639">
    <property type="entry name" value="zf-RING_2"/>
    <property type="match status" value="1"/>
</dbReference>
<sequence length="740" mass="80816">MAGMTFASYLALSISLTAFTVSYAFQSRVQFYPAVIYLVTSKPSVLVLGNMGLMLTLLVGRTLKTIFFGRLRDVEVELLYDNARYAVTETCLALTIFREELTVRVLTLFTALLFSKSFHWLCQSRVEYVESDNVSRWTHFRLMALMYTLLVVDVAFVAGCVYFWKGPSVLILFGFEYTILAVSVSSTLLRYCLHLVDMRIEGNWPQKGSYLFFLEFATEVVRFLSYVVFFSIIFTYYGMPLHIVRDLWMSYVNLKRRLVIFNKYRHLTANMNERFPDATSEELIGCEHTCIICRDLMEAGPGAKKLPCSHIFHLDCLRLWLQQQQSCPTCRADIPTNSPTPVRSGPPAAAVVADAGAAVGEERERLAEAGDDMAAPRDQAPAGPQETPNASLRGPSHPSSSQWGATNTRGYAGVPTRATRWPASLPDGAALPSNFPHPPASNRGSITNPPASSPHPPITSNIAGQAAHYPPYPVPTPSLSSTWPYVPQPPPFIPPSALFGMFPTDASALSGDTSLLMGNMDYPAPPFALYRVSSPNGVQVRASLESTSAILRTHRQNETILILERKAAQAGSEVVYRVLGGGFIHDRLESESSRAALEKILSPFPFSSGLFPSTPSSLLPFPSPASMTSSTGIGGAGGLSRSLISLRLELNEARAGMDTVVEGLAVLLARQQAEALRLQNVLAGLEHAHEELAARTATATNGPDKEGADAESKKESEFGMEESKFTGENGADFRTAPTAE</sequence>
<dbReference type="Pfam" id="PF25563">
    <property type="entry name" value="TPR_SYVN1_N"/>
    <property type="match status" value="1"/>
</dbReference>
<evidence type="ECO:0000256" key="7">
    <source>
        <dbReference type="ARBA" id="ARBA00022692"/>
    </source>
</evidence>
<keyword evidence="11" id="KW-0256">Endoplasmic reticulum</keyword>
<feature type="region of interest" description="Disordered" evidence="16">
    <location>
        <begin position="694"/>
        <end position="740"/>
    </location>
</feature>
<feature type="transmembrane region" description="Helical" evidence="17">
    <location>
        <begin position="210"/>
        <end position="237"/>
    </location>
</feature>
<dbReference type="EC" id="2.3.2.27" evidence="5"/>
<evidence type="ECO:0000256" key="8">
    <source>
        <dbReference type="ARBA" id="ARBA00022723"/>
    </source>
</evidence>
<evidence type="ECO:0000256" key="5">
    <source>
        <dbReference type="ARBA" id="ARBA00012483"/>
    </source>
</evidence>
<keyword evidence="13 17" id="KW-1133">Transmembrane helix</keyword>
<evidence type="ECO:0000256" key="9">
    <source>
        <dbReference type="ARBA" id="ARBA00022771"/>
    </source>
</evidence>
<keyword evidence="12" id="KW-0862">Zinc</keyword>
<feature type="compositionally biased region" description="Basic and acidic residues" evidence="16">
    <location>
        <begin position="703"/>
        <end position="725"/>
    </location>
</feature>
<feature type="transmembrane region" description="Helical" evidence="17">
    <location>
        <begin position="34"/>
        <end position="60"/>
    </location>
</feature>
<feature type="domain" description="RING-type" evidence="18">
    <location>
        <begin position="290"/>
        <end position="331"/>
    </location>
</feature>
<dbReference type="PANTHER" id="PTHR22763">
    <property type="entry name" value="RING ZINC FINGER PROTEIN"/>
    <property type="match status" value="1"/>
</dbReference>
<dbReference type="InterPro" id="IPR058051">
    <property type="entry name" value="Znf_RING_synoviolin"/>
</dbReference>
<dbReference type="InterPro" id="IPR013083">
    <property type="entry name" value="Znf_RING/FYVE/PHD"/>
</dbReference>
<dbReference type="InterPro" id="IPR057992">
    <property type="entry name" value="TPR_SYVN1_N"/>
</dbReference>
<evidence type="ECO:0000256" key="15">
    <source>
        <dbReference type="PROSITE-ProRule" id="PRU00175"/>
    </source>
</evidence>
<evidence type="ECO:0000256" key="17">
    <source>
        <dbReference type="SAM" id="Phobius"/>
    </source>
</evidence>
<evidence type="ECO:0000256" key="4">
    <source>
        <dbReference type="ARBA" id="ARBA00010089"/>
    </source>
</evidence>
<dbReference type="GO" id="GO:0043161">
    <property type="term" value="P:proteasome-mediated ubiquitin-dependent protein catabolic process"/>
    <property type="evidence" value="ECO:0007669"/>
    <property type="project" value="TreeGrafter"/>
</dbReference>
<reference evidence="19 20" key="1">
    <citation type="submission" date="2019-01" db="EMBL/GenBank/DDBJ databases">
        <title>Nuclear Genome Assembly of the Microalgal Biofuel strain Nannochloropsis salina CCMP1776.</title>
        <authorList>
            <person name="Hovde B."/>
        </authorList>
    </citation>
    <scope>NUCLEOTIDE SEQUENCE [LARGE SCALE GENOMIC DNA]</scope>
    <source>
        <strain evidence="19 20">CCMP1776</strain>
    </source>
</reference>
<keyword evidence="9 15" id="KW-0863">Zinc-finger</keyword>
<evidence type="ECO:0000313" key="19">
    <source>
        <dbReference type="EMBL" id="TFJ80082.1"/>
    </source>
</evidence>
<keyword evidence="10" id="KW-0833">Ubl conjugation pathway</keyword>
<dbReference type="InterPro" id="IPR001841">
    <property type="entry name" value="Znf_RING"/>
</dbReference>
<dbReference type="GO" id="GO:0036503">
    <property type="term" value="P:ERAD pathway"/>
    <property type="evidence" value="ECO:0007669"/>
    <property type="project" value="TreeGrafter"/>
</dbReference>
<evidence type="ECO:0000256" key="16">
    <source>
        <dbReference type="SAM" id="MobiDB-lite"/>
    </source>
</evidence>
<evidence type="ECO:0000259" key="18">
    <source>
        <dbReference type="PROSITE" id="PS50089"/>
    </source>
</evidence>
<proteinExistence type="inferred from homology"/>
<evidence type="ECO:0000256" key="11">
    <source>
        <dbReference type="ARBA" id="ARBA00022824"/>
    </source>
</evidence>
<protein>
    <recommendedName>
        <fullName evidence="5">RING-type E3 ubiquitin transferase</fullName>
        <ecNumber evidence="5">2.3.2.27</ecNumber>
    </recommendedName>
</protein>
<evidence type="ECO:0000256" key="10">
    <source>
        <dbReference type="ARBA" id="ARBA00022786"/>
    </source>
</evidence>
<dbReference type="GO" id="GO:0008270">
    <property type="term" value="F:zinc ion binding"/>
    <property type="evidence" value="ECO:0007669"/>
    <property type="project" value="UniProtKB-KW"/>
</dbReference>
<evidence type="ECO:0000256" key="3">
    <source>
        <dbReference type="ARBA" id="ARBA00004906"/>
    </source>
</evidence>
<evidence type="ECO:0000256" key="6">
    <source>
        <dbReference type="ARBA" id="ARBA00022679"/>
    </source>
</evidence>
<dbReference type="Gene3D" id="3.30.40.10">
    <property type="entry name" value="Zinc/RING finger domain, C3HC4 (zinc finger)"/>
    <property type="match status" value="1"/>
</dbReference>
<evidence type="ECO:0000256" key="1">
    <source>
        <dbReference type="ARBA" id="ARBA00000900"/>
    </source>
</evidence>
<feature type="compositionally biased region" description="Polar residues" evidence="16">
    <location>
        <begin position="397"/>
        <end position="409"/>
    </location>
</feature>
<evidence type="ECO:0000256" key="2">
    <source>
        <dbReference type="ARBA" id="ARBA00004477"/>
    </source>
</evidence>
<dbReference type="InterPro" id="IPR050731">
    <property type="entry name" value="HRD1_E3_ubiq-ligases"/>
</dbReference>
<dbReference type="AlphaFoldDB" id="A0A4D9CLU7"/>
<keyword evidence="7 17" id="KW-0812">Transmembrane</keyword>